<evidence type="ECO:0000256" key="5">
    <source>
        <dbReference type="ARBA" id="ARBA00022723"/>
    </source>
</evidence>
<evidence type="ECO:0000256" key="11">
    <source>
        <dbReference type="ARBA" id="ARBA00023268"/>
    </source>
</evidence>
<dbReference type="Pfam" id="PF01743">
    <property type="entry name" value="PolyA_pol"/>
    <property type="match status" value="1"/>
</dbReference>
<evidence type="ECO:0000256" key="6">
    <source>
        <dbReference type="ARBA" id="ARBA00022741"/>
    </source>
</evidence>
<evidence type="ECO:0000256" key="8">
    <source>
        <dbReference type="ARBA" id="ARBA00022840"/>
    </source>
</evidence>
<dbReference type="GO" id="GO:0003723">
    <property type="term" value="F:RNA binding"/>
    <property type="evidence" value="ECO:0007669"/>
    <property type="project" value="UniProtKB-KW"/>
</dbReference>
<evidence type="ECO:0000256" key="2">
    <source>
        <dbReference type="ARBA" id="ARBA00022679"/>
    </source>
</evidence>
<keyword evidence="7" id="KW-0692">RNA repair</keyword>
<evidence type="ECO:0000256" key="3">
    <source>
        <dbReference type="ARBA" id="ARBA00022694"/>
    </source>
</evidence>
<keyword evidence="4 15" id="KW-0548">Nucleotidyltransferase</keyword>
<evidence type="ECO:0000259" key="14">
    <source>
        <dbReference type="Pfam" id="PF12627"/>
    </source>
</evidence>
<keyword evidence="6" id="KW-0547">Nucleotide-binding</keyword>
<dbReference type="RefSeq" id="WP_173961132.1">
    <property type="nucleotide sequence ID" value="NZ_CBCSCC010000001.1"/>
</dbReference>
<keyword evidence="10 12" id="KW-0694">RNA-binding</keyword>
<proteinExistence type="inferred from homology"/>
<keyword evidence="3" id="KW-0819">tRNA processing</keyword>
<dbReference type="GO" id="GO:0016787">
    <property type="term" value="F:hydrolase activity"/>
    <property type="evidence" value="ECO:0007669"/>
    <property type="project" value="UniProtKB-KW"/>
</dbReference>
<comment type="similarity">
    <text evidence="12">Belongs to the tRNA nucleotidyltransferase/poly(A) polymerase family.</text>
</comment>
<dbReference type="SUPFAM" id="SSF81891">
    <property type="entry name" value="Poly A polymerase C-terminal region-like"/>
    <property type="match status" value="1"/>
</dbReference>
<keyword evidence="16" id="KW-1185">Reference proteome</keyword>
<evidence type="ECO:0000256" key="4">
    <source>
        <dbReference type="ARBA" id="ARBA00022695"/>
    </source>
</evidence>
<dbReference type="InterPro" id="IPR012006">
    <property type="entry name" value="CCA_bact"/>
</dbReference>
<dbReference type="InterPro" id="IPR050124">
    <property type="entry name" value="tRNA_CCA-adding_enzyme"/>
</dbReference>
<evidence type="ECO:0000256" key="10">
    <source>
        <dbReference type="ARBA" id="ARBA00022884"/>
    </source>
</evidence>
<comment type="cofactor">
    <cofactor evidence="1">
        <name>Mg(2+)</name>
        <dbReference type="ChEBI" id="CHEBI:18420"/>
    </cofactor>
</comment>
<keyword evidence="8" id="KW-0067">ATP-binding</keyword>
<feature type="domain" description="Poly A polymerase head" evidence="13">
    <location>
        <begin position="3"/>
        <end position="127"/>
    </location>
</feature>
<evidence type="ECO:0000256" key="7">
    <source>
        <dbReference type="ARBA" id="ARBA00022800"/>
    </source>
</evidence>
<dbReference type="Gene3D" id="1.10.3090.10">
    <property type="entry name" value="cca-adding enzyme, domain 2"/>
    <property type="match status" value="1"/>
</dbReference>
<dbReference type="PIRSF" id="PIRSF000813">
    <property type="entry name" value="CCA_bact"/>
    <property type="match status" value="1"/>
</dbReference>
<organism evidence="15 16">
    <name type="scientific">Polynucleobacter arcticus</name>
    <dbReference type="NCBI Taxonomy" id="1743165"/>
    <lineage>
        <taxon>Bacteria</taxon>
        <taxon>Pseudomonadati</taxon>
        <taxon>Pseudomonadota</taxon>
        <taxon>Betaproteobacteria</taxon>
        <taxon>Burkholderiales</taxon>
        <taxon>Burkholderiaceae</taxon>
        <taxon>Polynucleobacter</taxon>
    </lineage>
</organism>
<dbReference type="SUPFAM" id="SSF81301">
    <property type="entry name" value="Nucleotidyltransferase"/>
    <property type="match status" value="1"/>
</dbReference>
<keyword evidence="5" id="KW-0479">Metal-binding</keyword>
<dbReference type="InterPro" id="IPR032828">
    <property type="entry name" value="PolyA_RNA-bd"/>
</dbReference>
<dbReference type="InterPro" id="IPR002646">
    <property type="entry name" value="PolA_pol_head_dom"/>
</dbReference>
<evidence type="ECO:0000313" key="16">
    <source>
        <dbReference type="Proteomes" id="UP000501090"/>
    </source>
</evidence>
<evidence type="ECO:0000256" key="12">
    <source>
        <dbReference type="RuleBase" id="RU003953"/>
    </source>
</evidence>
<keyword evidence="9" id="KW-0460">Magnesium</keyword>
<dbReference type="Proteomes" id="UP000501090">
    <property type="component" value="Chromosome"/>
</dbReference>
<keyword evidence="11" id="KW-0511">Multifunctional enzyme</keyword>
<reference evidence="15 16" key="1">
    <citation type="submission" date="2018-04" db="EMBL/GenBank/DDBJ databases">
        <title>Polynucleobacter sp. UK-Long2-W17 genome.</title>
        <authorList>
            <person name="Hahn M.W."/>
        </authorList>
    </citation>
    <scope>NUCLEOTIDE SEQUENCE [LARGE SCALE GENOMIC DNA]</scope>
    <source>
        <strain evidence="15 16">UK-Long2-W17</strain>
    </source>
</reference>
<keyword evidence="2 12" id="KW-0808">Transferase</keyword>
<dbReference type="PANTHER" id="PTHR47545:SF1">
    <property type="entry name" value="MULTIFUNCTIONAL CCA PROTEIN"/>
    <property type="match status" value="1"/>
</dbReference>
<dbReference type="Gene3D" id="3.30.460.10">
    <property type="entry name" value="Beta Polymerase, domain 2"/>
    <property type="match status" value="1"/>
</dbReference>
<name>A0A6M9PTU4_9BURK</name>
<dbReference type="GO" id="GO:0046872">
    <property type="term" value="F:metal ion binding"/>
    <property type="evidence" value="ECO:0007669"/>
    <property type="project" value="UniProtKB-KW"/>
</dbReference>
<evidence type="ECO:0000256" key="9">
    <source>
        <dbReference type="ARBA" id="ARBA00022842"/>
    </source>
</evidence>
<dbReference type="Pfam" id="PF12627">
    <property type="entry name" value="PolyA_pol_RNAbd"/>
    <property type="match status" value="1"/>
</dbReference>
<dbReference type="EMBL" id="CP028940">
    <property type="protein sequence ID" value="QKM61366.1"/>
    <property type="molecule type" value="Genomic_DNA"/>
</dbReference>
<evidence type="ECO:0000256" key="1">
    <source>
        <dbReference type="ARBA" id="ARBA00001946"/>
    </source>
</evidence>
<dbReference type="GO" id="GO:0001680">
    <property type="term" value="P:tRNA 3'-terminal CCA addition"/>
    <property type="evidence" value="ECO:0007669"/>
    <property type="project" value="InterPro"/>
</dbReference>
<gene>
    <name evidence="15" type="ORF">DN92_10190</name>
</gene>
<feature type="domain" description="tRNA nucleotidyltransferase/poly(A) polymerase RNA and SrmB- binding" evidence="14">
    <location>
        <begin position="154"/>
        <end position="214"/>
    </location>
</feature>
<dbReference type="InterPro" id="IPR043519">
    <property type="entry name" value="NT_sf"/>
</dbReference>
<dbReference type="AlphaFoldDB" id="A0A6M9PTU4"/>
<dbReference type="CDD" id="cd05398">
    <property type="entry name" value="NT_ClassII-CCAase"/>
    <property type="match status" value="1"/>
</dbReference>
<dbReference type="GO" id="GO:0042245">
    <property type="term" value="P:RNA repair"/>
    <property type="evidence" value="ECO:0007669"/>
    <property type="project" value="UniProtKB-KW"/>
</dbReference>
<evidence type="ECO:0000259" key="13">
    <source>
        <dbReference type="Pfam" id="PF01743"/>
    </source>
</evidence>
<dbReference type="GO" id="GO:0004810">
    <property type="term" value="F:CCA tRNA nucleotidyltransferase activity"/>
    <property type="evidence" value="ECO:0007669"/>
    <property type="project" value="InterPro"/>
</dbReference>
<accession>A0A6M9PTU4</accession>
<dbReference type="KEGG" id="pard:DN92_10190"/>
<sequence length="379" mass="42189">MKIYAVGGAIRDTLMGLPVHDIDYVVVGSSVEEMLSQGYRPVGKDFPVFLHPETQAEYALARTERKTGKGYKGFMFYADPTVTLEQDLERRDLTINAMAREVAADGSWVGPILDPYNGQQDLAAKIFRHVSDAFAEDPLRLLRIARFAARFPEFMVAPETLDALKAIVQSNELSALSAERIWQELARGFAANKPMRMFQVLLDTDAARVLLPSTLTSHLAKEEYREELIAHLQVSDSRLEDRCAIILMHLPASEIRSWAESVKTPNEVRDFSEIFSDLNLLIKNTAGKFGGIYQALDVLAWFNRADVWRKPDRGLALLKLAQQIHLPVSALINAVQQAQSLNTAEIIASVPAEDRSNGERIRSAVDLARLSAITVALNS</sequence>
<dbReference type="GO" id="GO:0005524">
    <property type="term" value="F:ATP binding"/>
    <property type="evidence" value="ECO:0007669"/>
    <property type="project" value="UniProtKB-KW"/>
</dbReference>
<evidence type="ECO:0000313" key="15">
    <source>
        <dbReference type="EMBL" id="QKM61366.1"/>
    </source>
</evidence>
<protein>
    <submittedName>
        <fullName evidence="15">Polynucleotide adenylyltransferase</fullName>
    </submittedName>
</protein>
<dbReference type="PANTHER" id="PTHR47545">
    <property type="entry name" value="MULTIFUNCTIONAL CCA PROTEIN"/>
    <property type="match status" value="1"/>
</dbReference>